<gene>
    <name evidence="3" type="ORF">S03H2_36977</name>
</gene>
<feature type="domain" description="HTH cro/C1-type" evidence="2">
    <location>
        <begin position="7"/>
        <end position="61"/>
    </location>
</feature>
<evidence type="ECO:0000256" key="1">
    <source>
        <dbReference type="ARBA" id="ARBA00023125"/>
    </source>
</evidence>
<dbReference type="InterPro" id="IPR010982">
    <property type="entry name" value="Lambda_DNA-bd_dom_sf"/>
</dbReference>
<dbReference type="SUPFAM" id="SSF47413">
    <property type="entry name" value="lambda repressor-like DNA-binding domains"/>
    <property type="match status" value="1"/>
</dbReference>
<dbReference type="GO" id="GO:0003677">
    <property type="term" value="F:DNA binding"/>
    <property type="evidence" value="ECO:0007669"/>
    <property type="project" value="UniProtKB-KW"/>
</dbReference>
<evidence type="ECO:0000259" key="2">
    <source>
        <dbReference type="PROSITE" id="PS50943"/>
    </source>
</evidence>
<dbReference type="PANTHER" id="PTHR46558">
    <property type="entry name" value="TRACRIPTIONAL REGULATORY PROTEIN-RELATED-RELATED"/>
    <property type="match status" value="1"/>
</dbReference>
<name>X1GQ49_9ZZZZ</name>
<dbReference type="EMBL" id="BARU01022728">
    <property type="protein sequence ID" value="GAH59996.1"/>
    <property type="molecule type" value="Genomic_DNA"/>
</dbReference>
<dbReference type="Pfam" id="PF01381">
    <property type="entry name" value="HTH_3"/>
    <property type="match status" value="1"/>
</dbReference>
<accession>X1GQ49</accession>
<sequence length="104" mass="11171">MSLGQTIRKRRQALEITQQQLAEALGVTPQHISAIEKDKRAPSLPSLAKLAEELGVSVDYLVTGKEGVITDTIPAIKADKGLNLEVKRALIALVKALREATASD</sequence>
<reference evidence="3" key="1">
    <citation type="journal article" date="2014" name="Front. Microbiol.">
        <title>High frequency of phylogenetically diverse reductive dehalogenase-homologous genes in deep subseafloor sedimentary metagenomes.</title>
        <authorList>
            <person name="Kawai M."/>
            <person name="Futagami T."/>
            <person name="Toyoda A."/>
            <person name="Takaki Y."/>
            <person name="Nishi S."/>
            <person name="Hori S."/>
            <person name="Arai W."/>
            <person name="Tsubouchi T."/>
            <person name="Morono Y."/>
            <person name="Uchiyama I."/>
            <person name="Ito T."/>
            <person name="Fujiyama A."/>
            <person name="Inagaki F."/>
            <person name="Takami H."/>
        </authorList>
    </citation>
    <scope>NUCLEOTIDE SEQUENCE</scope>
    <source>
        <strain evidence="3">Expedition CK06-06</strain>
    </source>
</reference>
<protein>
    <recommendedName>
        <fullName evidence="2">HTH cro/C1-type domain-containing protein</fullName>
    </recommendedName>
</protein>
<proteinExistence type="predicted"/>
<organism evidence="3">
    <name type="scientific">marine sediment metagenome</name>
    <dbReference type="NCBI Taxonomy" id="412755"/>
    <lineage>
        <taxon>unclassified sequences</taxon>
        <taxon>metagenomes</taxon>
        <taxon>ecological metagenomes</taxon>
    </lineage>
</organism>
<dbReference type="InterPro" id="IPR001387">
    <property type="entry name" value="Cro/C1-type_HTH"/>
</dbReference>
<dbReference type="PANTHER" id="PTHR46558:SF4">
    <property type="entry name" value="DNA-BIDING PHAGE PROTEIN"/>
    <property type="match status" value="1"/>
</dbReference>
<dbReference type="AlphaFoldDB" id="X1GQ49"/>
<dbReference type="Gene3D" id="1.10.260.40">
    <property type="entry name" value="lambda repressor-like DNA-binding domains"/>
    <property type="match status" value="1"/>
</dbReference>
<comment type="caution">
    <text evidence="3">The sequence shown here is derived from an EMBL/GenBank/DDBJ whole genome shotgun (WGS) entry which is preliminary data.</text>
</comment>
<dbReference type="PROSITE" id="PS50943">
    <property type="entry name" value="HTH_CROC1"/>
    <property type="match status" value="1"/>
</dbReference>
<dbReference type="CDD" id="cd00093">
    <property type="entry name" value="HTH_XRE"/>
    <property type="match status" value="1"/>
</dbReference>
<dbReference type="SMART" id="SM00530">
    <property type="entry name" value="HTH_XRE"/>
    <property type="match status" value="1"/>
</dbReference>
<evidence type="ECO:0000313" key="3">
    <source>
        <dbReference type="EMBL" id="GAH59996.1"/>
    </source>
</evidence>
<keyword evidence="1" id="KW-0238">DNA-binding</keyword>